<keyword evidence="1" id="KW-1133">Transmembrane helix</keyword>
<evidence type="ECO:0000256" key="1">
    <source>
        <dbReference type="SAM" id="Phobius"/>
    </source>
</evidence>
<comment type="caution">
    <text evidence="2">The sequence shown here is derived from an EMBL/GenBank/DDBJ whole genome shotgun (WGS) entry which is preliminary data.</text>
</comment>
<keyword evidence="1" id="KW-0472">Membrane</keyword>
<reference evidence="2 3" key="1">
    <citation type="submission" date="2018-07" db="EMBL/GenBank/DDBJ databases">
        <title>Genomic Encyclopedia of Type Strains, Phase III (KMG-III): the genomes of soil and plant-associated and newly described type strains.</title>
        <authorList>
            <person name="Whitman W."/>
        </authorList>
    </citation>
    <scope>NUCLEOTIDE SEQUENCE [LARGE SCALE GENOMIC DNA]</scope>
    <source>
        <strain evidence="2 3">CECT 8488</strain>
    </source>
</reference>
<dbReference type="AlphaFoldDB" id="A0A3D9HPR6"/>
<keyword evidence="1" id="KW-0812">Transmembrane</keyword>
<evidence type="ECO:0000313" key="3">
    <source>
        <dbReference type="Proteomes" id="UP000256845"/>
    </source>
</evidence>
<protein>
    <submittedName>
        <fullName evidence="2">Uncharacterized protein</fullName>
    </submittedName>
</protein>
<sequence>MAENLKPIILALVGVIVILGYAGLMMFGFESLVWAGLVLSGVVSVQIGIWSFSKL</sequence>
<proteinExistence type="predicted"/>
<accession>A0A3D9HPR6</accession>
<gene>
    <name evidence="2" type="ORF">DFP90_103195</name>
</gene>
<keyword evidence="3" id="KW-1185">Reference proteome</keyword>
<evidence type="ECO:0000313" key="2">
    <source>
        <dbReference type="EMBL" id="RED51395.1"/>
    </source>
</evidence>
<feature type="transmembrane region" description="Helical" evidence="1">
    <location>
        <begin position="33"/>
        <end position="52"/>
    </location>
</feature>
<dbReference type="RefSeq" id="WP_181905279.1">
    <property type="nucleotide sequence ID" value="NZ_QRDW01000003.1"/>
</dbReference>
<name>A0A3D9HPR6_9PROT</name>
<feature type="transmembrane region" description="Helical" evidence="1">
    <location>
        <begin position="7"/>
        <end position="27"/>
    </location>
</feature>
<dbReference type="Proteomes" id="UP000256845">
    <property type="component" value="Unassembled WGS sequence"/>
</dbReference>
<organism evidence="2 3">
    <name type="scientific">Aestuariispira insulae</name>
    <dbReference type="NCBI Taxonomy" id="1461337"/>
    <lineage>
        <taxon>Bacteria</taxon>
        <taxon>Pseudomonadati</taxon>
        <taxon>Pseudomonadota</taxon>
        <taxon>Alphaproteobacteria</taxon>
        <taxon>Rhodospirillales</taxon>
        <taxon>Kiloniellaceae</taxon>
        <taxon>Aestuariispira</taxon>
    </lineage>
</organism>
<dbReference type="EMBL" id="QRDW01000003">
    <property type="protein sequence ID" value="RED51395.1"/>
    <property type="molecule type" value="Genomic_DNA"/>
</dbReference>